<sequence length="117" mass="13486">MQPTESWIKDWSYGLSPAEEREISGELVRIFQKFWCWAELDQKSKSTQQRYSASLHAMGGWAVQEVAEKKARMDAHRLLVEATSGGGGPLIYLDREEWQKELDTVCRKLSKFLCSQC</sequence>
<name>D6SPY3_9BACT</name>
<dbReference type="OrthoDB" id="5471567at2"/>
<dbReference type="RefSeq" id="WP_008870125.1">
    <property type="nucleotide sequence ID" value="NZ_ACJN02000002.1"/>
</dbReference>
<keyword evidence="2" id="KW-1185">Reference proteome</keyword>
<dbReference type="eggNOG" id="ENOG5033J6K">
    <property type="taxonomic scope" value="Bacteria"/>
</dbReference>
<comment type="caution">
    <text evidence="1">The sequence shown here is derived from an EMBL/GenBank/DDBJ whole genome shotgun (WGS) entry which is preliminary data.</text>
</comment>
<gene>
    <name evidence="1" type="ORF">Dthio_PD2192</name>
</gene>
<reference evidence="1" key="1">
    <citation type="submission" date="2010-05" db="EMBL/GenBank/DDBJ databases">
        <title>The draft genome of Desulfonatronospira thiodismutans ASO3-1.</title>
        <authorList>
            <consortium name="US DOE Joint Genome Institute (JGI-PGF)"/>
            <person name="Lucas S."/>
            <person name="Copeland A."/>
            <person name="Lapidus A."/>
            <person name="Cheng J.-F."/>
            <person name="Bruce D."/>
            <person name="Goodwin L."/>
            <person name="Pitluck S."/>
            <person name="Chertkov O."/>
            <person name="Brettin T."/>
            <person name="Detter J.C."/>
            <person name="Han C."/>
            <person name="Land M.L."/>
            <person name="Hauser L."/>
            <person name="Kyrpides N."/>
            <person name="Mikhailova N."/>
            <person name="Muyzer G."/>
            <person name="Woyke T."/>
        </authorList>
    </citation>
    <scope>NUCLEOTIDE SEQUENCE [LARGE SCALE GENOMIC DNA]</scope>
    <source>
        <strain evidence="1">ASO3-1</strain>
    </source>
</reference>
<organism evidence="1 2">
    <name type="scientific">Desulfonatronospira thiodismutans ASO3-1</name>
    <dbReference type="NCBI Taxonomy" id="555779"/>
    <lineage>
        <taxon>Bacteria</taxon>
        <taxon>Pseudomonadati</taxon>
        <taxon>Thermodesulfobacteriota</taxon>
        <taxon>Desulfovibrionia</taxon>
        <taxon>Desulfovibrionales</taxon>
        <taxon>Desulfonatronovibrionaceae</taxon>
        <taxon>Desulfonatronospira</taxon>
    </lineage>
</organism>
<evidence type="ECO:0000313" key="1">
    <source>
        <dbReference type="EMBL" id="EFI34809.1"/>
    </source>
</evidence>
<dbReference type="AlphaFoldDB" id="D6SPY3"/>
<dbReference type="EMBL" id="ACJN02000002">
    <property type="protein sequence ID" value="EFI34809.1"/>
    <property type="molecule type" value="Genomic_DNA"/>
</dbReference>
<dbReference type="Proteomes" id="UP000005496">
    <property type="component" value="Unassembled WGS sequence"/>
</dbReference>
<protein>
    <submittedName>
        <fullName evidence="1">Uncharacterized protein</fullName>
    </submittedName>
</protein>
<proteinExistence type="predicted"/>
<evidence type="ECO:0000313" key="2">
    <source>
        <dbReference type="Proteomes" id="UP000005496"/>
    </source>
</evidence>
<accession>D6SPY3</accession>